<accession>A0ABT6ZSL2</accession>
<proteinExistence type="predicted"/>
<organism evidence="1 2">
    <name type="scientific">Streptomyces iconiensis</name>
    <dbReference type="NCBI Taxonomy" id="1384038"/>
    <lineage>
        <taxon>Bacteria</taxon>
        <taxon>Bacillati</taxon>
        <taxon>Actinomycetota</taxon>
        <taxon>Actinomycetes</taxon>
        <taxon>Kitasatosporales</taxon>
        <taxon>Streptomycetaceae</taxon>
        <taxon>Streptomyces</taxon>
    </lineage>
</organism>
<reference evidence="1 2" key="1">
    <citation type="submission" date="2023-05" db="EMBL/GenBank/DDBJ databases">
        <title>Streptantibioticus silvisoli sp. nov., acidotolerant actinomycetes 1 from pine litter.</title>
        <authorList>
            <person name="Swiecimska M."/>
            <person name="Golinska P."/>
            <person name="Sangal V."/>
            <person name="Wachnowicz B."/>
            <person name="Goodfellow M."/>
        </authorList>
    </citation>
    <scope>NUCLEOTIDE SEQUENCE [LARGE SCALE GENOMIC DNA]</scope>
    <source>
        <strain evidence="1 2">DSM 42109</strain>
    </source>
</reference>
<evidence type="ECO:0000313" key="2">
    <source>
        <dbReference type="Proteomes" id="UP001214441"/>
    </source>
</evidence>
<name>A0ABT6ZSL2_9ACTN</name>
<dbReference type="InterPro" id="IPR010281">
    <property type="entry name" value="DUF885"/>
</dbReference>
<keyword evidence="2" id="KW-1185">Reference proteome</keyword>
<dbReference type="Pfam" id="PF05960">
    <property type="entry name" value="DUF885"/>
    <property type="match status" value="1"/>
</dbReference>
<dbReference type="Proteomes" id="UP001214441">
    <property type="component" value="Unassembled WGS sequence"/>
</dbReference>
<gene>
    <name evidence="1" type="ORF">NMN56_008800</name>
</gene>
<evidence type="ECO:0000313" key="1">
    <source>
        <dbReference type="EMBL" id="MDJ1132050.1"/>
    </source>
</evidence>
<dbReference type="EMBL" id="JANCPR020000007">
    <property type="protein sequence ID" value="MDJ1132050.1"/>
    <property type="molecule type" value="Genomic_DNA"/>
</dbReference>
<protein>
    <submittedName>
        <fullName evidence="1">DUF885 family protein</fullName>
    </submittedName>
</protein>
<comment type="caution">
    <text evidence="1">The sequence shown here is derived from an EMBL/GenBank/DDBJ whole genome shotgun (WGS) entry which is preliminary data.</text>
</comment>
<sequence>MPDSQRTAAAGLFGAAPNEPDAPSRFYVTAPDAALPAAEQALWLASYFNRATLPVIAVHEVAPGHFAHSRAWRRAEGQIRRTLFSEGFSEGRAHYTEQLAFEEGFRGGDPAFGVGVALDGLRRVARLSSALGLHSGELTLDDAAALFGRDAHITGPGAYSKARRGLLDPGYGRYTWGKLAVLDARERARSVSSIACSPRCSPRTRGWTRRAARDLEALALLFAHTGWTPPEDLDHRPRRLLP</sequence>